<dbReference type="PROSITE" id="PS51683">
    <property type="entry name" value="SAM_OMT_II"/>
    <property type="match status" value="1"/>
</dbReference>
<sequence>MDSISLQKPNNDQKVDGDGDFLFGEEAIYGSMLPMVLRAVIKLNVLEIMNKAPTTNLSAYQIASQIPNNKNPDAHIMLDRILGFLACHSVLTCTTQLSNAGKVERLYGLSPACNCFLENNEDGASLSRLLLLVHSERAQDCWLYLDEVVLQPNFSAMEKVYGAKSYDHLETDVTENELFNKATSDHTAIVMRRILDKYKGFENVKVVVDVGGGIGTNINMIVSKYPTIKGINFDLPRVVETALSYPGVEHVGGDMFASVPKGDAIFMKSIVVVVSSWRTRTNCHGSSSEIKEARGEVSPTYETQPGIGDGSPMTLNWAGSAGVSRTWFSPVQDQRRKKKKRKRWVG</sequence>
<name>A0AAP0L6X7_9MAGN</name>
<keyword evidence="3" id="KW-0949">S-adenosyl-L-methionine</keyword>
<dbReference type="InterPro" id="IPR016461">
    <property type="entry name" value="COMT-like"/>
</dbReference>
<organism evidence="7 8">
    <name type="scientific">Stephania yunnanensis</name>
    <dbReference type="NCBI Taxonomy" id="152371"/>
    <lineage>
        <taxon>Eukaryota</taxon>
        <taxon>Viridiplantae</taxon>
        <taxon>Streptophyta</taxon>
        <taxon>Embryophyta</taxon>
        <taxon>Tracheophyta</taxon>
        <taxon>Spermatophyta</taxon>
        <taxon>Magnoliopsida</taxon>
        <taxon>Ranunculales</taxon>
        <taxon>Menispermaceae</taxon>
        <taxon>Menispermoideae</taxon>
        <taxon>Cissampelideae</taxon>
        <taxon>Stephania</taxon>
    </lineage>
</organism>
<dbReference type="InterPro" id="IPR036390">
    <property type="entry name" value="WH_DNA-bd_sf"/>
</dbReference>
<dbReference type="EMBL" id="JBBNAF010000002">
    <property type="protein sequence ID" value="KAK9163834.1"/>
    <property type="molecule type" value="Genomic_DNA"/>
</dbReference>
<dbReference type="SUPFAM" id="SSF46785">
    <property type="entry name" value="Winged helix' DNA-binding domain"/>
    <property type="match status" value="1"/>
</dbReference>
<dbReference type="FunFam" id="1.10.10.10:FF:000357">
    <property type="entry name" value="Caffeic acid 3-O-methyltransferase"/>
    <property type="match status" value="1"/>
</dbReference>
<dbReference type="GO" id="GO:0008171">
    <property type="term" value="F:O-methyltransferase activity"/>
    <property type="evidence" value="ECO:0007669"/>
    <property type="project" value="InterPro"/>
</dbReference>
<keyword evidence="2" id="KW-0808">Transferase</keyword>
<dbReference type="InterPro" id="IPR029063">
    <property type="entry name" value="SAM-dependent_MTases_sf"/>
</dbReference>
<dbReference type="Gene3D" id="3.40.50.150">
    <property type="entry name" value="Vaccinia Virus protein VP39"/>
    <property type="match status" value="1"/>
</dbReference>
<dbReference type="Proteomes" id="UP001420932">
    <property type="component" value="Unassembled WGS sequence"/>
</dbReference>
<dbReference type="Pfam" id="PF08100">
    <property type="entry name" value="Dimerisation"/>
    <property type="match status" value="1"/>
</dbReference>
<evidence type="ECO:0000256" key="2">
    <source>
        <dbReference type="ARBA" id="ARBA00022679"/>
    </source>
</evidence>
<dbReference type="InterPro" id="IPR036388">
    <property type="entry name" value="WH-like_DNA-bd_sf"/>
</dbReference>
<dbReference type="InterPro" id="IPR001077">
    <property type="entry name" value="COMT_C"/>
</dbReference>
<evidence type="ECO:0000259" key="6">
    <source>
        <dbReference type="Pfam" id="PF08100"/>
    </source>
</evidence>
<keyword evidence="8" id="KW-1185">Reference proteome</keyword>
<keyword evidence="1" id="KW-0489">Methyltransferase</keyword>
<dbReference type="PANTHER" id="PTHR11746">
    <property type="entry name" value="O-METHYLTRANSFERASE"/>
    <property type="match status" value="1"/>
</dbReference>
<dbReference type="AlphaFoldDB" id="A0AAP0L6X7"/>
<dbReference type="InterPro" id="IPR012967">
    <property type="entry name" value="COMT_dimerisation"/>
</dbReference>
<evidence type="ECO:0000259" key="5">
    <source>
        <dbReference type="Pfam" id="PF00891"/>
    </source>
</evidence>
<evidence type="ECO:0000313" key="8">
    <source>
        <dbReference type="Proteomes" id="UP001420932"/>
    </source>
</evidence>
<accession>A0AAP0L6X7</accession>
<dbReference type="Pfam" id="PF00891">
    <property type="entry name" value="Methyltransf_2"/>
    <property type="match status" value="1"/>
</dbReference>
<dbReference type="SUPFAM" id="SSF53335">
    <property type="entry name" value="S-adenosyl-L-methionine-dependent methyltransferases"/>
    <property type="match status" value="1"/>
</dbReference>
<evidence type="ECO:0000256" key="1">
    <source>
        <dbReference type="ARBA" id="ARBA00022603"/>
    </source>
</evidence>
<feature type="domain" description="O-methyltransferase C-terminal" evidence="5">
    <location>
        <begin position="142"/>
        <end position="271"/>
    </location>
</feature>
<reference evidence="7 8" key="1">
    <citation type="submission" date="2024-01" db="EMBL/GenBank/DDBJ databases">
        <title>Genome assemblies of Stephania.</title>
        <authorList>
            <person name="Yang L."/>
        </authorList>
    </citation>
    <scope>NUCLEOTIDE SEQUENCE [LARGE SCALE GENOMIC DNA]</scope>
    <source>
        <strain evidence="7">YNDBR</strain>
        <tissue evidence="7">Leaf</tissue>
    </source>
</reference>
<evidence type="ECO:0000256" key="3">
    <source>
        <dbReference type="ARBA" id="ARBA00022691"/>
    </source>
</evidence>
<proteinExistence type="predicted"/>
<evidence type="ECO:0000256" key="4">
    <source>
        <dbReference type="SAM" id="MobiDB-lite"/>
    </source>
</evidence>
<gene>
    <name evidence="7" type="ORF">Syun_004736</name>
</gene>
<dbReference type="Gene3D" id="1.10.10.10">
    <property type="entry name" value="Winged helix-like DNA-binding domain superfamily/Winged helix DNA-binding domain"/>
    <property type="match status" value="1"/>
</dbReference>
<dbReference type="GO" id="GO:0046983">
    <property type="term" value="F:protein dimerization activity"/>
    <property type="evidence" value="ECO:0007669"/>
    <property type="project" value="InterPro"/>
</dbReference>
<comment type="caution">
    <text evidence="7">The sequence shown here is derived from an EMBL/GenBank/DDBJ whole genome shotgun (WGS) entry which is preliminary data.</text>
</comment>
<evidence type="ECO:0000313" key="7">
    <source>
        <dbReference type="EMBL" id="KAK9163834.1"/>
    </source>
</evidence>
<feature type="domain" description="O-methyltransferase dimerisation" evidence="6">
    <location>
        <begin position="27"/>
        <end position="118"/>
    </location>
</feature>
<dbReference type="GO" id="GO:0032259">
    <property type="term" value="P:methylation"/>
    <property type="evidence" value="ECO:0007669"/>
    <property type="project" value="UniProtKB-KW"/>
</dbReference>
<feature type="region of interest" description="Disordered" evidence="4">
    <location>
        <begin position="285"/>
        <end position="312"/>
    </location>
</feature>
<protein>
    <submittedName>
        <fullName evidence="7">Uncharacterized protein</fullName>
    </submittedName>
</protein>